<dbReference type="AlphaFoldDB" id="A0A975WDR0"/>
<feature type="transmembrane region" description="Helical" evidence="1">
    <location>
        <begin position="48"/>
        <end position="67"/>
    </location>
</feature>
<evidence type="ECO:0000313" key="2">
    <source>
        <dbReference type="EMBL" id="SEK03094.1"/>
    </source>
</evidence>
<sequence length="107" mass="11697">MREPQLPKLVRQYFKHVLIGFLASAVFVIMLLGFNIANLAHLVATSPLGILAVFLLWVVNGIVFAGVQFGISTMGDDDDDTPGGGLRAPVREYAPVRVPVAKPRRRI</sequence>
<dbReference type="Proteomes" id="UP000182932">
    <property type="component" value="Unassembled WGS sequence"/>
</dbReference>
<keyword evidence="3" id="KW-1185">Reference proteome</keyword>
<evidence type="ECO:0000313" key="3">
    <source>
        <dbReference type="Proteomes" id="UP000182932"/>
    </source>
</evidence>
<comment type="caution">
    <text evidence="2">The sequence shown here is derived from an EMBL/GenBank/DDBJ whole genome shotgun (WGS) entry which is preliminary data.</text>
</comment>
<feature type="transmembrane region" description="Helical" evidence="1">
    <location>
        <begin position="12"/>
        <end position="36"/>
    </location>
</feature>
<name>A0A975WDR0_9RHOB</name>
<keyword evidence="1" id="KW-0472">Membrane</keyword>
<keyword evidence="1" id="KW-1133">Transmembrane helix</keyword>
<evidence type="ECO:0000256" key="1">
    <source>
        <dbReference type="SAM" id="Phobius"/>
    </source>
</evidence>
<organism evidence="2 3">
    <name type="scientific">Marinovum algicola</name>
    <dbReference type="NCBI Taxonomy" id="42444"/>
    <lineage>
        <taxon>Bacteria</taxon>
        <taxon>Pseudomonadati</taxon>
        <taxon>Pseudomonadota</taxon>
        <taxon>Alphaproteobacteria</taxon>
        <taxon>Rhodobacterales</taxon>
        <taxon>Roseobacteraceae</taxon>
        <taxon>Marinovum</taxon>
    </lineage>
</organism>
<gene>
    <name evidence="2" type="ORF">SAMN04487940_11988</name>
</gene>
<accession>A0A975WDR0</accession>
<dbReference type="EMBL" id="FNYY01000019">
    <property type="protein sequence ID" value="SEK03094.1"/>
    <property type="molecule type" value="Genomic_DNA"/>
</dbReference>
<reference evidence="2 3" key="1">
    <citation type="submission" date="2016-10" db="EMBL/GenBank/DDBJ databases">
        <authorList>
            <person name="Varghese N."/>
            <person name="Submissions S."/>
        </authorList>
    </citation>
    <scope>NUCLEOTIDE SEQUENCE [LARGE SCALE GENOMIC DNA]</scope>
    <source>
        <strain evidence="2 3">FF3</strain>
    </source>
</reference>
<proteinExistence type="predicted"/>
<keyword evidence="1" id="KW-0812">Transmembrane</keyword>
<protein>
    <submittedName>
        <fullName evidence="2">Uncharacterized protein</fullName>
    </submittedName>
</protein>